<evidence type="ECO:0000313" key="5">
    <source>
        <dbReference type="Proteomes" id="UP001183682"/>
    </source>
</evidence>
<dbReference type="CDD" id="cd00118">
    <property type="entry name" value="LysM"/>
    <property type="match status" value="1"/>
</dbReference>
<feature type="compositionally biased region" description="Basic and acidic residues" evidence="1">
    <location>
        <begin position="116"/>
        <end position="131"/>
    </location>
</feature>
<sequence>MKILKVLAVGVAVVGVGVASTLTASAAEWKARTVDQIKADIAKTNGKEYTIVWGDTLSGISQATNITVDALAQRNSIENIDLIFAGNKLIFDGNVVTVQNNKGETVAQTVIKPEEKVDSNKKVGEAVDSEKTTGSSSSTNQGSNNGGTTTSSTAGDNTSNSSTNTTDSTSNSGNSNTGNTGGSTGNTGGSNTGDSSNTGNSGSNTGESNTGGSSSNTGDTSTGGSNGGTGETTEPSTPEEPTIVSGYVGNSGKVFGSAVEANTWANGQIDSGTAEDNGYSGYKLITIFYSDGSEKFSIDWY</sequence>
<evidence type="ECO:0000313" key="4">
    <source>
        <dbReference type="EMBL" id="MDT2691518.1"/>
    </source>
</evidence>
<evidence type="ECO:0000256" key="1">
    <source>
        <dbReference type="SAM" id="MobiDB-lite"/>
    </source>
</evidence>
<evidence type="ECO:0000256" key="2">
    <source>
        <dbReference type="SAM" id="SignalP"/>
    </source>
</evidence>
<feature type="region of interest" description="Disordered" evidence="1">
    <location>
        <begin position="116"/>
        <end position="248"/>
    </location>
</feature>
<feature type="chain" id="PRO_5042189548" evidence="2">
    <location>
        <begin position="27"/>
        <end position="301"/>
    </location>
</feature>
<accession>A0AAE4HU01</accession>
<feature type="signal peptide" evidence="2">
    <location>
        <begin position="1"/>
        <end position="26"/>
    </location>
</feature>
<dbReference type="RefSeq" id="WP_311810060.1">
    <property type="nucleotide sequence ID" value="NZ_JARPZN010000015.1"/>
</dbReference>
<keyword evidence="2" id="KW-0732">Signal</keyword>
<organism evidence="4 5">
    <name type="scientific">Enterococcus gallinarum</name>
    <dbReference type="NCBI Taxonomy" id="1353"/>
    <lineage>
        <taxon>Bacteria</taxon>
        <taxon>Bacillati</taxon>
        <taxon>Bacillota</taxon>
        <taxon>Bacilli</taxon>
        <taxon>Lactobacillales</taxon>
        <taxon>Enterococcaceae</taxon>
        <taxon>Enterococcus</taxon>
    </lineage>
</organism>
<reference evidence="4" key="1">
    <citation type="submission" date="2023-03" db="EMBL/GenBank/DDBJ databases">
        <authorList>
            <person name="Shen W."/>
            <person name="Cai J."/>
        </authorList>
    </citation>
    <scope>NUCLEOTIDE SEQUENCE</scope>
    <source>
        <strain evidence="4">K69-2</strain>
    </source>
</reference>
<dbReference type="Gene3D" id="3.10.350.10">
    <property type="entry name" value="LysM domain"/>
    <property type="match status" value="1"/>
</dbReference>
<dbReference type="InterPro" id="IPR036779">
    <property type="entry name" value="LysM_dom_sf"/>
</dbReference>
<dbReference type="InterPro" id="IPR018392">
    <property type="entry name" value="LysM"/>
</dbReference>
<evidence type="ECO:0000259" key="3">
    <source>
        <dbReference type="PROSITE" id="PS51782"/>
    </source>
</evidence>
<comment type="caution">
    <text evidence="4">The sequence shown here is derived from an EMBL/GenBank/DDBJ whole genome shotgun (WGS) entry which is preliminary data.</text>
</comment>
<protein>
    <submittedName>
        <fullName evidence="4">LysM domain-containing protein</fullName>
    </submittedName>
</protein>
<feature type="compositionally biased region" description="Low complexity" evidence="1">
    <location>
        <begin position="192"/>
        <end position="223"/>
    </location>
</feature>
<dbReference type="EMBL" id="JARPZN010000015">
    <property type="protein sequence ID" value="MDT2691518.1"/>
    <property type="molecule type" value="Genomic_DNA"/>
</dbReference>
<dbReference type="Proteomes" id="UP001183682">
    <property type="component" value="Unassembled WGS sequence"/>
</dbReference>
<dbReference type="SUPFAM" id="SSF54106">
    <property type="entry name" value="LysM domain"/>
    <property type="match status" value="1"/>
</dbReference>
<dbReference type="SMART" id="SM00257">
    <property type="entry name" value="LysM"/>
    <property type="match status" value="1"/>
</dbReference>
<dbReference type="Pfam" id="PF01476">
    <property type="entry name" value="LysM"/>
    <property type="match status" value="1"/>
</dbReference>
<dbReference type="AlphaFoldDB" id="A0AAE4HU01"/>
<feature type="compositionally biased region" description="Low complexity" evidence="1">
    <location>
        <begin position="132"/>
        <end position="178"/>
    </location>
</feature>
<name>A0AAE4HU01_ENTGA</name>
<feature type="domain" description="LysM" evidence="3">
    <location>
        <begin position="47"/>
        <end position="91"/>
    </location>
</feature>
<gene>
    <name evidence="4" type="ORF">P7E30_15175</name>
</gene>
<proteinExistence type="predicted"/>
<dbReference type="PROSITE" id="PS51782">
    <property type="entry name" value="LYSM"/>
    <property type="match status" value="1"/>
</dbReference>
<feature type="compositionally biased region" description="Gly residues" evidence="1">
    <location>
        <begin position="179"/>
        <end position="191"/>
    </location>
</feature>